<evidence type="ECO:0000313" key="1">
    <source>
        <dbReference type="EMBL" id="KJV66941.1"/>
    </source>
</evidence>
<dbReference type="Gene3D" id="3.90.180.10">
    <property type="entry name" value="Medium-chain alcohol dehydrogenases, catalytic domain"/>
    <property type="match status" value="1"/>
</dbReference>
<sequence>MSTLGTRSWFVAAPQLQHYKRSRLELALTAMEVFEVVRRGHIKVDVGRVYSFQDIEKAHSDLENRKLSGHCIIRMK</sequence>
<protein>
    <submittedName>
        <fullName evidence="1">Zinc-binding dehydrogenase family protein</fullName>
    </submittedName>
</protein>
<comment type="caution">
    <text evidence="1">The sequence shown here is derived from an EMBL/GenBank/DDBJ whole genome shotgun (WGS) entry which is preliminary data.</text>
</comment>
<organism evidence="1 2">
    <name type="scientific">Anaplasma phagocytophilum str. ApNP</name>
    <dbReference type="NCBI Taxonomy" id="1359153"/>
    <lineage>
        <taxon>Bacteria</taxon>
        <taxon>Pseudomonadati</taxon>
        <taxon>Pseudomonadota</taxon>
        <taxon>Alphaproteobacteria</taxon>
        <taxon>Rickettsiales</taxon>
        <taxon>Anaplasmataceae</taxon>
        <taxon>Anaplasma</taxon>
        <taxon>phagocytophilum group</taxon>
    </lineage>
</organism>
<gene>
    <name evidence="1" type="ORF">APHNP_1381</name>
</gene>
<reference evidence="1 2" key="1">
    <citation type="submission" date="2015-01" db="EMBL/GenBank/DDBJ databases">
        <title>Genome Sequencing of Rickettsiales.</title>
        <authorList>
            <person name="Daugherty S.C."/>
            <person name="Su Q."/>
            <person name="Abolude K."/>
            <person name="Beier-Sexton M."/>
            <person name="Carlyon J.A."/>
            <person name="Carter R."/>
            <person name="Day N.P."/>
            <person name="Dumler S.J."/>
            <person name="Dyachenko V."/>
            <person name="Godinez A."/>
            <person name="Kurtti T.J."/>
            <person name="Lichay M."/>
            <person name="Mullins K.E."/>
            <person name="Ott S."/>
            <person name="Pappas-Brown V."/>
            <person name="Paris D.H."/>
            <person name="Patel P."/>
            <person name="Richards A.L."/>
            <person name="Sadzewicz L."/>
            <person name="Sears K."/>
            <person name="Seidman D."/>
            <person name="Sengamalay N."/>
            <person name="Stenos J."/>
            <person name="Tallon L.J."/>
            <person name="Vincent G."/>
            <person name="Fraser C.M."/>
            <person name="Munderloh U."/>
            <person name="Dunning-Hotopp J.C."/>
        </authorList>
    </citation>
    <scope>NUCLEOTIDE SEQUENCE [LARGE SCALE GENOMIC DNA]</scope>
    <source>
        <strain evidence="1 2">ApNP</strain>
    </source>
</reference>
<dbReference type="PATRIC" id="fig|1359153.3.peg.1412"/>
<proteinExistence type="predicted"/>
<evidence type="ECO:0000313" key="2">
    <source>
        <dbReference type="Proteomes" id="UP000033385"/>
    </source>
</evidence>
<dbReference type="AlphaFoldDB" id="A0A0F3NGN3"/>
<name>A0A0F3NGN3_ANAPH</name>
<dbReference type="Pfam" id="PF13602">
    <property type="entry name" value="ADH_zinc_N_2"/>
    <property type="match status" value="1"/>
</dbReference>
<dbReference type="Proteomes" id="UP000033385">
    <property type="component" value="Unassembled WGS sequence"/>
</dbReference>
<accession>A0A0F3NGN3</accession>
<dbReference type="EMBL" id="LANW01000001">
    <property type="protein sequence ID" value="KJV66941.1"/>
    <property type="molecule type" value="Genomic_DNA"/>
</dbReference>
<dbReference type="Gene3D" id="3.40.50.720">
    <property type="entry name" value="NAD(P)-binding Rossmann-like Domain"/>
    <property type="match status" value="1"/>
</dbReference>